<evidence type="ECO:0000256" key="1">
    <source>
        <dbReference type="SAM" id="MobiDB-lite"/>
    </source>
</evidence>
<name>A0A1B1C6S5_RHILE</name>
<proteinExistence type="predicted"/>
<evidence type="ECO:0000313" key="2">
    <source>
        <dbReference type="EMBL" id="ANP85434.1"/>
    </source>
</evidence>
<reference evidence="2 3" key="1">
    <citation type="submission" date="2016-06" db="EMBL/GenBank/DDBJ databases">
        <title>Microsymbionts genomes from the relict species Vavilovia formosa.</title>
        <authorList>
            <person name="Chirak E."/>
            <person name="Kimeklis A."/>
            <person name="Andronov E."/>
        </authorList>
    </citation>
    <scope>NUCLEOTIDE SEQUENCE [LARGE SCALE GENOMIC DNA]</scope>
    <source>
        <strain evidence="2 3">Vaf10</strain>
    </source>
</reference>
<protein>
    <submittedName>
        <fullName evidence="2">Uncharacterized protein</fullName>
    </submittedName>
</protein>
<gene>
    <name evidence="2" type="ORF">BA011_06630</name>
</gene>
<organism evidence="2 3">
    <name type="scientific">Rhizobium leguminosarum</name>
    <dbReference type="NCBI Taxonomy" id="384"/>
    <lineage>
        <taxon>Bacteria</taxon>
        <taxon>Pseudomonadati</taxon>
        <taxon>Pseudomonadota</taxon>
        <taxon>Alphaproteobacteria</taxon>
        <taxon>Hyphomicrobiales</taxon>
        <taxon>Rhizobiaceae</taxon>
        <taxon>Rhizobium/Agrobacterium group</taxon>
        <taxon>Rhizobium</taxon>
    </lineage>
</organism>
<dbReference type="EMBL" id="CP016286">
    <property type="protein sequence ID" value="ANP85434.1"/>
    <property type="molecule type" value="Genomic_DNA"/>
</dbReference>
<feature type="region of interest" description="Disordered" evidence="1">
    <location>
        <begin position="43"/>
        <end position="68"/>
    </location>
</feature>
<evidence type="ECO:0000313" key="3">
    <source>
        <dbReference type="Proteomes" id="UP000092691"/>
    </source>
</evidence>
<sequence>MFARLTAELNFAIAFSKLSLEENSKSKVMIIGVKGAKTAFGLSTSMRAPSPRQPENVKTMSATGPAPTDNDVLDFAEYFETKAEAISGHFWSTPEVDLAVGFELKVAAFSGRPCLPNSGGRRSRYQGELSKISGGICSA</sequence>
<dbReference type="AlphaFoldDB" id="A0A1B1C6S5"/>
<accession>A0A1B1C6S5</accession>
<dbReference type="Proteomes" id="UP000092691">
    <property type="component" value="Chromosome"/>
</dbReference>